<organism evidence="1 2">
    <name type="scientific">Eumeta variegata</name>
    <name type="common">Bagworm moth</name>
    <name type="synonym">Eumeta japonica</name>
    <dbReference type="NCBI Taxonomy" id="151549"/>
    <lineage>
        <taxon>Eukaryota</taxon>
        <taxon>Metazoa</taxon>
        <taxon>Ecdysozoa</taxon>
        <taxon>Arthropoda</taxon>
        <taxon>Hexapoda</taxon>
        <taxon>Insecta</taxon>
        <taxon>Pterygota</taxon>
        <taxon>Neoptera</taxon>
        <taxon>Endopterygota</taxon>
        <taxon>Lepidoptera</taxon>
        <taxon>Glossata</taxon>
        <taxon>Ditrysia</taxon>
        <taxon>Tineoidea</taxon>
        <taxon>Psychidae</taxon>
        <taxon>Oiketicinae</taxon>
        <taxon>Eumeta</taxon>
    </lineage>
</organism>
<reference evidence="1 2" key="1">
    <citation type="journal article" date="2019" name="Commun. Biol.">
        <title>The bagworm genome reveals a unique fibroin gene that provides high tensile strength.</title>
        <authorList>
            <person name="Kono N."/>
            <person name="Nakamura H."/>
            <person name="Ohtoshi R."/>
            <person name="Tomita M."/>
            <person name="Numata K."/>
            <person name="Arakawa K."/>
        </authorList>
    </citation>
    <scope>NUCLEOTIDE SEQUENCE [LARGE SCALE GENOMIC DNA]</scope>
</reference>
<protein>
    <submittedName>
        <fullName evidence="1">Uncharacterized protein</fullName>
    </submittedName>
</protein>
<keyword evidence="2" id="KW-1185">Reference proteome</keyword>
<name>A0A4C1VT75_EUMVA</name>
<evidence type="ECO:0000313" key="2">
    <source>
        <dbReference type="Proteomes" id="UP000299102"/>
    </source>
</evidence>
<evidence type="ECO:0000313" key="1">
    <source>
        <dbReference type="EMBL" id="GBP41014.1"/>
    </source>
</evidence>
<comment type="caution">
    <text evidence="1">The sequence shown here is derived from an EMBL/GenBank/DDBJ whole genome shotgun (WGS) entry which is preliminary data.</text>
</comment>
<proteinExistence type="predicted"/>
<gene>
    <name evidence="1" type="ORF">EVAR_82974_1</name>
</gene>
<sequence>MLVLGKVSGPTSFNKKIVRAFLLYKLHFNHDCHSYVCTRTGFVKSLIACFLRNPKRQLFKYGGTYTKSLRSRRRNATVTGPGRPLLAGARRRRPAADFHENLLTSALNLLLRYFKGYFLFICEAEPLTAGFGMANEEICGRKASNGHVTTSGHGRLITHLFQQYVDYKVTCYEKCDQ</sequence>
<dbReference type="Proteomes" id="UP000299102">
    <property type="component" value="Unassembled WGS sequence"/>
</dbReference>
<dbReference type="AlphaFoldDB" id="A0A4C1VT75"/>
<dbReference type="EMBL" id="BGZK01000391">
    <property type="protein sequence ID" value="GBP41014.1"/>
    <property type="molecule type" value="Genomic_DNA"/>
</dbReference>
<accession>A0A4C1VT75</accession>